<comment type="catalytic activity">
    <reaction evidence="10">
        <text>NAD(+) + (deoxyribonucleotide)n-3'-hydroxyl + 5'-phospho-(deoxyribonucleotide)m = (deoxyribonucleotide)n+m + AMP + beta-nicotinamide D-nucleotide.</text>
        <dbReference type="EC" id="6.5.1.2"/>
    </reaction>
</comment>
<evidence type="ECO:0000256" key="2">
    <source>
        <dbReference type="ARBA" id="ARBA00012722"/>
    </source>
</evidence>
<dbReference type="InterPro" id="IPR001357">
    <property type="entry name" value="BRCT_dom"/>
</dbReference>
<dbReference type="GO" id="GO:0046872">
    <property type="term" value="F:metal ion binding"/>
    <property type="evidence" value="ECO:0007669"/>
    <property type="project" value="UniProtKB-KW"/>
</dbReference>
<dbReference type="Pfam" id="PF01653">
    <property type="entry name" value="DNA_ligase_aden"/>
    <property type="match status" value="1"/>
</dbReference>
<dbReference type="EMBL" id="JACHHU010000010">
    <property type="protein sequence ID" value="MBB6543091.1"/>
    <property type="molecule type" value="Genomic_DNA"/>
</dbReference>
<evidence type="ECO:0000256" key="5">
    <source>
        <dbReference type="ARBA" id="ARBA00022723"/>
    </source>
</evidence>
<evidence type="ECO:0000313" key="12">
    <source>
        <dbReference type="EMBL" id="MBB6543091.1"/>
    </source>
</evidence>
<keyword evidence="13" id="KW-1185">Reference proteome</keyword>
<dbReference type="InterPro" id="IPR004150">
    <property type="entry name" value="NAD_DNA_ligase_OB"/>
</dbReference>
<dbReference type="InterPro" id="IPR013840">
    <property type="entry name" value="DNAligase_N"/>
</dbReference>
<keyword evidence="8" id="KW-0520">NAD</keyword>
<dbReference type="GO" id="GO:0006281">
    <property type="term" value="P:DNA repair"/>
    <property type="evidence" value="ECO:0007669"/>
    <property type="project" value="UniProtKB-KW"/>
</dbReference>
<sequence length="557" mass="61382">MLSTDKAYTLEDVKKWLSRVIKAGQQLGVSASDIVIECTSKFDGIAARYDHTQKLLVTRGDGLQGTNISNILSGLKIVGDKYAGGVGEIVMKNHYFDQYFSKEVLGENGFVDSRGFIAGMSNQDVLDEHRKFALDNGMVELLIYTDVDRSQCNAEDFIEQYEAFEKKHLKSEYMLDGVVFDVVNADIKALLGSTSHHPVWRLAKKQIKGLKETVVENIRWQVGRTKVITPVLEVKSVVLSRVNVTSITGHSLGYLKKHQLGVGAKILANRSGDVVPTHQSTISGVEPEYPTLCPCCNAKTFIRVGKSKGGESNDFLMCSNEECGGSQVSYLFDAFKRLGIDLFGRKSCEKLIDGNYTTLESILMMTKQDFIDVGFGQGQAGNFIAEIDRAKREPIKGSHILSSLGIHLLGRKASEDILTKYKIDQMAELTIEKLSMLDGFAKLSAKTIVDGLAAKRDTLKFLLEYGFNIEQTSESNDDASEGALSGLNIVFTGAMKQGSRDVMQSEAKARGAKVQSSVNSRTDYLIIGQKVGQSKMDKAKELGVSILSEDEYIEHFH</sequence>
<comment type="caution">
    <text evidence="12">The sequence shown here is derived from an EMBL/GenBank/DDBJ whole genome shotgun (WGS) entry which is preliminary data.</text>
</comment>
<keyword evidence="5" id="KW-0479">Metal-binding</keyword>
<dbReference type="SUPFAM" id="SSF56091">
    <property type="entry name" value="DNA ligase/mRNA capping enzyme, catalytic domain"/>
    <property type="match status" value="1"/>
</dbReference>
<dbReference type="PIRSF" id="PIRSF001604">
    <property type="entry name" value="LigA"/>
    <property type="match status" value="1"/>
</dbReference>
<dbReference type="InterPro" id="IPR036420">
    <property type="entry name" value="BRCT_dom_sf"/>
</dbReference>
<keyword evidence="6" id="KW-0227">DNA damage</keyword>
<dbReference type="Gene3D" id="1.10.150.20">
    <property type="entry name" value="5' to 3' exonuclease, C-terminal subdomain"/>
    <property type="match status" value="1"/>
</dbReference>
<dbReference type="InterPro" id="IPR013839">
    <property type="entry name" value="DNAligase_adenylation"/>
</dbReference>
<keyword evidence="4" id="KW-0235">DNA replication</keyword>
<protein>
    <recommendedName>
        <fullName evidence="2">DNA ligase (NAD(+))</fullName>
        <ecNumber evidence="2">6.5.1.2</ecNumber>
    </recommendedName>
</protein>
<dbReference type="SUPFAM" id="SSF52113">
    <property type="entry name" value="BRCT domain"/>
    <property type="match status" value="1"/>
</dbReference>
<dbReference type="InterPro" id="IPR010994">
    <property type="entry name" value="RuvA_2-like"/>
</dbReference>
<evidence type="ECO:0000256" key="4">
    <source>
        <dbReference type="ARBA" id="ARBA00022705"/>
    </source>
</evidence>
<evidence type="ECO:0000256" key="9">
    <source>
        <dbReference type="ARBA" id="ARBA00023204"/>
    </source>
</evidence>
<dbReference type="SMART" id="SM00532">
    <property type="entry name" value="LIGANc"/>
    <property type="match status" value="1"/>
</dbReference>
<dbReference type="EC" id="6.5.1.2" evidence="2"/>
<dbReference type="SUPFAM" id="SSF50249">
    <property type="entry name" value="Nucleic acid-binding proteins"/>
    <property type="match status" value="1"/>
</dbReference>
<feature type="domain" description="BRCT" evidence="11">
    <location>
        <begin position="479"/>
        <end position="557"/>
    </location>
</feature>
<gene>
    <name evidence="12" type="ORF">HNQ55_001598</name>
</gene>
<dbReference type="InterPro" id="IPR001679">
    <property type="entry name" value="DNA_ligase"/>
</dbReference>
<evidence type="ECO:0000256" key="6">
    <source>
        <dbReference type="ARBA" id="ARBA00022763"/>
    </source>
</evidence>
<dbReference type="Gene3D" id="3.40.50.10190">
    <property type="entry name" value="BRCT domain"/>
    <property type="match status" value="1"/>
</dbReference>
<evidence type="ECO:0000256" key="3">
    <source>
        <dbReference type="ARBA" id="ARBA00022598"/>
    </source>
</evidence>
<organism evidence="12 13">
    <name type="scientific">Thalassotalea piscium</name>
    <dbReference type="NCBI Taxonomy" id="1230533"/>
    <lineage>
        <taxon>Bacteria</taxon>
        <taxon>Pseudomonadati</taxon>
        <taxon>Pseudomonadota</taxon>
        <taxon>Gammaproteobacteria</taxon>
        <taxon>Alteromonadales</taxon>
        <taxon>Colwelliaceae</taxon>
        <taxon>Thalassotalea</taxon>
    </lineage>
</organism>
<name>A0A7X0TTC6_9GAMM</name>
<dbReference type="InterPro" id="IPR012340">
    <property type="entry name" value="NA-bd_OB-fold"/>
</dbReference>
<evidence type="ECO:0000256" key="1">
    <source>
        <dbReference type="ARBA" id="ARBA00004067"/>
    </source>
</evidence>
<dbReference type="Gene3D" id="2.40.50.140">
    <property type="entry name" value="Nucleic acid-binding proteins"/>
    <property type="match status" value="1"/>
</dbReference>
<evidence type="ECO:0000256" key="8">
    <source>
        <dbReference type="ARBA" id="ARBA00023027"/>
    </source>
</evidence>
<dbReference type="Pfam" id="PF00533">
    <property type="entry name" value="BRCT"/>
    <property type="match status" value="1"/>
</dbReference>
<evidence type="ECO:0000313" key="13">
    <source>
        <dbReference type="Proteomes" id="UP000537141"/>
    </source>
</evidence>
<dbReference type="Pfam" id="PF03120">
    <property type="entry name" value="OB_DNA_ligase"/>
    <property type="match status" value="1"/>
</dbReference>
<dbReference type="Proteomes" id="UP000537141">
    <property type="component" value="Unassembled WGS sequence"/>
</dbReference>
<dbReference type="GO" id="GO:0003911">
    <property type="term" value="F:DNA ligase (NAD+) activity"/>
    <property type="evidence" value="ECO:0007669"/>
    <property type="project" value="UniProtKB-EC"/>
</dbReference>
<dbReference type="Gene3D" id="3.30.470.30">
    <property type="entry name" value="DNA ligase/mRNA capping enzyme"/>
    <property type="match status" value="1"/>
</dbReference>
<dbReference type="SMART" id="SM00292">
    <property type="entry name" value="BRCT"/>
    <property type="match status" value="1"/>
</dbReference>
<keyword evidence="9" id="KW-0234">DNA repair</keyword>
<dbReference type="Gene3D" id="3.30.1490.70">
    <property type="match status" value="1"/>
</dbReference>
<comment type="function">
    <text evidence="1">DNA ligase that catalyzes the formation of phosphodiester linkages between 5'-phosphoryl and 3'-hydroxyl groups in double-stranded DNA using NAD as a coenzyme and as the energy source for the reaction. It is essential for DNA replication and repair of damaged DNA.</text>
</comment>
<evidence type="ECO:0000256" key="10">
    <source>
        <dbReference type="ARBA" id="ARBA00034005"/>
    </source>
</evidence>
<dbReference type="AlphaFoldDB" id="A0A7X0TTC6"/>
<evidence type="ECO:0000256" key="7">
    <source>
        <dbReference type="ARBA" id="ARBA00022833"/>
    </source>
</evidence>
<dbReference type="SUPFAM" id="SSF47781">
    <property type="entry name" value="RuvA domain 2-like"/>
    <property type="match status" value="1"/>
</dbReference>
<dbReference type="GO" id="GO:0006260">
    <property type="term" value="P:DNA replication"/>
    <property type="evidence" value="ECO:0007669"/>
    <property type="project" value="UniProtKB-KW"/>
</dbReference>
<accession>A0A7X0TTC6</accession>
<dbReference type="PROSITE" id="PS50172">
    <property type="entry name" value="BRCT"/>
    <property type="match status" value="1"/>
</dbReference>
<proteinExistence type="predicted"/>
<reference evidence="12 13" key="1">
    <citation type="submission" date="2020-08" db="EMBL/GenBank/DDBJ databases">
        <title>Genomic Encyclopedia of Type Strains, Phase IV (KMG-IV): sequencing the most valuable type-strain genomes for metagenomic binning, comparative biology and taxonomic classification.</title>
        <authorList>
            <person name="Goeker M."/>
        </authorList>
    </citation>
    <scope>NUCLEOTIDE SEQUENCE [LARGE SCALE GENOMIC DNA]</scope>
    <source>
        <strain evidence="12 13">DSM 26287</strain>
    </source>
</reference>
<keyword evidence="7" id="KW-0862">Zinc</keyword>
<evidence type="ECO:0000259" key="11">
    <source>
        <dbReference type="PROSITE" id="PS50172"/>
    </source>
</evidence>
<dbReference type="CDD" id="cd17748">
    <property type="entry name" value="BRCT_DNA_ligase_like"/>
    <property type="match status" value="1"/>
</dbReference>
<keyword evidence="3 12" id="KW-0436">Ligase</keyword>